<dbReference type="InterPro" id="IPR024897">
    <property type="entry name" value="LipL"/>
</dbReference>
<evidence type="ECO:0000256" key="3">
    <source>
        <dbReference type="HAMAP-Rule" id="MF_02119"/>
    </source>
</evidence>
<keyword evidence="2 3" id="KW-0012">Acyltransferase</keyword>
<feature type="site" description="Lowers pKa of active site Cys" evidence="3">
    <location>
        <position position="162"/>
    </location>
</feature>
<dbReference type="GO" id="GO:0009249">
    <property type="term" value="P:protein lipoylation"/>
    <property type="evidence" value="ECO:0007669"/>
    <property type="project" value="UniProtKB-UniRule"/>
</dbReference>
<accession>A0A378MGI0</accession>
<dbReference type="InterPro" id="IPR045864">
    <property type="entry name" value="aa-tRNA-synth_II/BPL/LPL"/>
</dbReference>
<dbReference type="PANTHER" id="PTHR43679:SF2">
    <property type="entry name" value="OCTANOYL-[GCVH]:PROTEIN N-OCTANOYLTRANSFERASE"/>
    <property type="match status" value="1"/>
</dbReference>
<gene>
    <name evidence="3 4" type="primary">lipL</name>
    <name evidence="4" type="ORF">NCTC10815_01834</name>
</gene>
<keyword evidence="1 3" id="KW-0808">Transferase</keyword>
<dbReference type="GO" id="GO:0017118">
    <property type="term" value="F:lipoyltransferase activity"/>
    <property type="evidence" value="ECO:0007669"/>
    <property type="project" value="UniProtKB-UniRule"/>
</dbReference>
<comment type="catalytic activity">
    <reaction evidence="3">
        <text>N(6)-[(R)-lipoyl]-L-lysyl-[glycine-cleavage complex H protein] + L-lysyl-[lipoyl-carrier protein] = L-lysyl-[glycine-cleavage complex H protein] + N(6)-[(R)-lipoyl]-L-lysyl-[lipoyl-carrier protein]</text>
        <dbReference type="Rhea" id="RHEA:16413"/>
        <dbReference type="Rhea" id="RHEA-COMP:10494"/>
        <dbReference type="Rhea" id="RHEA-COMP:10500"/>
        <dbReference type="Rhea" id="RHEA-COMP:10501"/>
        <dbReference type="Rhea" id="RHEA-COMP:10502"/>
        <dbReference type="ChEBI" id="CHEBI:29969"/>
        <dbReference type="ChEBI" id="CHEBI:83099"/>
        <dbReference type="EC" id="2.3.1.200"/>
    </reaction>
</comment>
<evidence type="ECO:0000256" key="1">
    <source>
        <dbReference type="ARBA" id="ARBA00022679"/>
    </source>
</evidence>
<comment type="miscellaneous">
    <text evidence="3">The reaction proceeds via a thioester-linked acyl-enzyme intermediate.</text>
</comment>
<dbReference type="NCBIfam" id="NF047857">
    <property type="entry name" value="LipGcvHLiptaseLipL"/>
    <property type="match status" value="1"/>
</dbReference>
<dbReference type="RefSeq" id="WP_003758737.1">
    <property type="nucleotide sequence ID" value="NZ_CABKNG010000002.1"/>
</dbReference>
<evidence type="ECO:0000256" key="2">
    <source>
        <dbReference type="ARBA" id="ARBA00023315"/>
    </source>
</evidence>
<dbReference type="GO" id="GO:0009107">
    <property type="term" value="P:lipoate biosynthetic process"/>
    <property type="evidence" value="ECO:0007669"/>
    <property type="project" value="InterPro"/>
</dbReference>
<dbReference type="CDD" id="cd16443">
    <property type="entry name" value="LplA"/>
    <property type="match status" value="1"/>
</dbReference>
<sequence length="281" mass="31511">MEKENHELLSQSEWRFVDHSTVQLAFDAIQSFATDDTLCYSVGSHLAPPTLRAWVHEKTISLGIQDSKLPHIAEGIAYLQKEGYRVVVRNSGGLAVVLDKDVLNLSMILPDVERGIAIERGYEAMFALVKEMFAAETDRIEAKEIKHSYCPGSFDLSIDDKKFAGISQRRMAKGVAVQIYLGVAGNQQARSELIRTFYQISGSKEQTKYEYPEVDPNVMGTLSELLGEPLDINAVLIKVLQTIHTYAGKLTSSPLNAAELDRFPAYYERLIKRNEKVLENL</sequence>
<dbReference type="PROSITE" id="PS51733">
    <property type="entry name" value="BPL_LPL_CATALYTIC"/>
    <property type="match status" value="1"/>
</dbReference>
<dbReference type="EC" id="2.3.1.200" evidence="3"/>
<dbReference type="InterPro" id="IPR004143">
    <property type="entry name" value="BPL_LPL_catalytic"/>
</dbReference>
<proteinExistence type="inferred from homology"/>
<name>A0A378MGI0_LISGR</name>
<dbReference type="Proteomes" id="UP000254879">
    <property type="component" value="Unassembled WGS sequence"/>
</dbReference>
<comment type="pathway">
    <text evidence="3">Protein modification; protein lipoylation via exogenous pathway.</text>
</comment>
<dbReference type="HAMAP" id="MF_02119">
    <property type="entry name" value="LipL"/>
    <property type="match status" value="1"/>
</dbReference>
<comment type="similarity">
    <text evidence="3">Belongs to the octanoyltransferase LipL family.</text>
</comment>
<dbReference type="AlphaFoldDB" id="A0A378MGI0"/>
<evidence type="ECO:0000313" key="5">
    <source>
        <dbReference type="Proteomes" id="UP000254879"/>
    </source>
</evidence>
<comment type="function">
    <text evidence="3">Catalyzes the amidotransfer (transamidation) of the lipoyl moiety from lipoyl-GcvH to the lipoyl domain of the E2 subunit of lipoate-dependent enzymes. Takes part in a pathway for scavenging of lipoic acid.</text>
</comment>
<dbReference type="UniPathway" id="UPA00537"/>
<dbReference type="GO" id="GO:0033819">
    <property type="term" value="F:lipoyl(octanoyl) transferase activity"/>
    <property type="evidence" value="ECO:0007669"/>
    <property type="project" value="InterPro"/>
</dbReference>
<reference evidence="4 5" key="1">
    <citation type="submission" date="2018-06" db="EMBL/GenBank/DDBJ databases">
        <authorList>
            <consortium name="Pathogen Informatics"/>
            <person name="Doyle S."/>
        </authorList>
    </citation>
    <scope>NUCLEOTIDE SEQUENCE [LARGE SCALE GENOMIC DNA]</scope>
    <source>
        <strain evidence="5">NCTC 10815</strain>
    </source>
</reference>
<feature type="active site" description="Acyl-thioester intermediate" evidence="3">
    <location>
        <position position="150"/>
    </location>
</feature>
<dbReference type="InterPro" id="IPR050664">
    <property type="entry name" value="Octanoyltrans_LipM/LipL"/>
</dbReference>
<evidence type="ECO:0000313" key="4">
    <source>
        <dbReference type="EMBL" id="STY44492.1"/>
    </source>
</evidence>
<protein>
    <recommendedName>
        <fullName evidence="3">Lipoyl-[GcvH]:protein N-lipoyltransferase</fullName>
        <ecNumber evidence="3">2.3.1.200</ecNumber>
    </recommendedName>
    <alternativeName>
        <fullName evidence="3">Lipoyl-[GcvH]:E2 amidotransferase</fullName>
    </alternativeName>
</protein>
<dbReference type="Pfam" id="PF21948">
    <property type="entry name" value="LplA-B_cat"/>
    <property type="match status" value="1"/>
</dbReference>
<dbReference type="Gene3D" id="3.30.930.10">
    <property type="entry name" value="Bira Bifunctional Protein, Domain 2"/>
    <property type="match status" value="1"/>
</dbReference>
<dbReference type="OrthoDB" id="2080934at2"/>
<organism evidence="4 5">
    <name type="scientific">Listeria grayi</name>
    <name type="common">Listeria murrayi</name>
    <dbReference type="NCBI Taxonomy" id="1641"/>
    <lineage>
        <taxon>Bacteria</taxon>
        <taxon>Bacillati</taxon>
        <taxon>Bacillota</taxon>
        <taxon>Bacilli</taxon>
        <taxon>Bacillales</taxon>
        <taxon>Listeriaceae</taxon>
        <taxon>Listeria</taxon>
    </lineage>
</organism>
<dbReference type="SUPFAM" id="SSF55681">
    <property type="entry name" value="Class II aaRS and biotin synthetases"/>
    <property type="match status" value="1"/>
</dbReference>
<dbReference type="EMBL" id="UGPG01000001">
    <property type="protein sequence ID" value="STY44492.1"/>
    <property type="molecule type" value="Genomic_DNA"/>
</dbReference>
<dbReference type="PANTHER" id="PTHR43679">
    <property type="entry name" value="OCTANOYLTRANSFERASE LIPM-RELATED"/>
    <property type="match status" value="1"/>
</dbReference>